<dbReference type="Gene3D" id="3.50.30.50">
    <property type="entry name" value="Putative cyclase"/>
    <property type="match status" value="1"/>
</dbReference>
<dbReference type="Pfam" id="PF04199">
    <property type="entry name" value="Cyclase"/>
    <property type="match status" value="1"/>
</dbReference>
<keyword evidence="2" id="KW-1185">Reference proteome</keyword>
<reference evidence="1 2" key="1">
    <citation type="journal article" date="2019" name="Genome Biol. Evol.">
        <title>Day and night: Metabolic profiles and evolutionary relationships of six axenic non-marine cyanobacteria.</title>
        <authorList>
            <person name="Will S.E."/>
            <person name="Henke P."/>
            <person name="Boedeker C."/>
            <person name="Huang S."/>
            <person name="Brinkmann H."/>
            <person name="Rohde M."/>
            <person name="Jarek M."/>
            <person name="Friedl T."/>
            <person name="Seufert S."/>
            <person name="Schumacher M."/>
            <person name="Overmann J."/>
            <person name="Neumann-Schaal M."/>
            <person name="Petersen J."/>
        </authorList>
    </citation>
    <scope>NUCLEOTIDE SEQUENCE [LARGE SCALE GENOMIC DNA]</scope>
    <source>
        <strain evidence="1 2">PCC 6912</strain>
    </source>
</reference>
<dbReference type="InterPro" id="IPR037175">
    <property type="entry name" value="KFase_sf"/>
</dbReference>
<dbReference type="PANTHER" id="PTHR43564">
    <property type="entry name" value="KYNURENINE FORMAMIDASE-LIKE PROTEIN"/>
    <property type="match status" value="1"/>
</dbReference>
<dbReference type="GO" id="GO:0019441">
    <property type="term" value="P:L-tryptophan catabolic process to kynurenine"/>
    <property type="evidence" value="ECO:0007669"/>
    <property type="project" value="InterPro"/>
</dbReference>
<dbReference type="SUPFAM" id="SSF102198">
    <property type="entry name" value="Putative cyclase"/>
    <property type="match status" value="1"/>
</dbReference>
<dbReference type="PANTHER" id="PTHR43564:SF2">
    <property type="entry name" value="BLR6059 PROTEIN"/>
    <property type="match status" value="1"/>
</dbReference>
<comment type="caution">
    <text evidence="1">The sequence shown here is derived from an EMBL/GenBank/DDBJ whole genome shotgun (WGS) entry which is preliminary data.</text>
</comment>
<accession>A0A433N9B2</accession>
<proteinExistence type="predicted"/>
<dbReference type="GO" id="GO:0004061">
    <property type="term" value="F:arylformamidase activity"/>
    <property type="evidence" value="ECO:0007669"/>
    <property type="project" value="InterPro"/>
</dbReference>
<protein>
    <submittedName>
        <fullName evidence="1">Cyclase</fullName>
    </submittedName>
</protein>
<organism evidence="1 2">
    <name type="scientific">Chlorogloeopsis fritschii PCC 6912</name>
    <dbReference type="NCBI Taxonomy" id="211165"/>
    <lineage>
        <taxon>Bacteria</taxon>
        <taxon>Bacillati</taxon>
        <taxon>Cyanobacteriota</taxon>
        <taxon>Cyanophyceae</taxon>
        <taxon>Nostocales</taxon>
        <taxon>Chlorogloeopsidaceae</taxon>
        <taxon>Chlorogloeopsis</taxon>
    </lineage>
</organism>
<dbReference type="InterPro" id="IPR007325">
    <property type="entry name" value="KFase/CYL"/>
</dbReference>
<dbReference type="STRING" id="211165.GCA_000317285_02101"/>
<gene>
    <name evidence="1" type="ORF">PCC6912_36340</name>
</gene>
<evidence type="ECO:0000313" key="1">
    <source>
        <dbReference type="EMBL" id="RUR78292.1"/>
    </source>
</evidence>
<evidence type="ECO:0000313" key="2">
    <source>
        <dbReference type="Proteomes" id="UP000268857"/>
    </source>
</evidence>
<dbReference type="AlphaFoldDB" id="A0A433N9B2"/>
<sequence length="329" mass="36805">MKTNLSYIKYCLQFLWKFASQPSTKLLLTVICLPVLLVFISSAVGAKQPSDDLSLWQVYQRSLQQAKYVDLTHTITPQIPVWVGFGSSTFAPSVNPKTGKPYTYKTDGFEATHYDLSTDQLGTQLDPPAHWAPNYPAIDELPPTYTIRPLIVIPIQDKVTKNPGYHLSVADILEWEKKHGKIPAGSVVFVRSDWSKEWPNPELAKRKQFPGVKLEALKFLHLQRQILFHGHEPLDTDTTPNLEGEAWLLHNGYAQAEGVANLDKIPEAGALVAIGYPKFQGGTGGYARYIAICPPNWKYGVSVNQIPESPLPKAAKPLHWDEKLGVRVR</sequence>
<dbReference type="OrthoDB" id="5365325at2"/>
<dbReference type="Proteomes" id="UP000268857">
    <property type="component" value="Unassembled WGS sequence"/>
</dbReference>
<dbReference type="EMBL" id="RSCJ01000015">
    <property type="protein sequence ID" value="RUR78292.1"/>
    <property type="molecule type" value="Genomic_DNA"/>
</dbReference>
<dbReference type="RefSeq" id="WP_016876926.1">
    <property type="nucleotide sequence ID" value="NZ_AJLN01000063.1"/>
</dbReference>
<name>A0A433N9B2_CHLFR</name>